<evidence type="ECO:0000256" key="6">
    <source>
        <dbReference type="ARBA" id="ARBA00022552"/>
    </source>
</evidence>
<name>A0ABY2HCW2_9HYPO</name>
<dbReference type="Gene3D" id="1.25.10.10">
    <property type="entry name" value="Leucine-rich Repeat Variant"/>
    <property type="match status" value="3"/>
</dbReference>
<proteinExistence type="inferred from homology"/>
<keyword evidence="6 10" id="KW-0698">rRNA processing</keyword>
<evidence type="ECO:0000256" key="1">
    <source>
        <dbReference type="ARBA" id="ARBA00004604"/>
    </source>
</evidence>
<comment type="function">
    <text evidence="9">Involved in nucleolar processing of pre-18S ribosomal RNA. Involved in ribosome biosynthesis.</text>
</comment>
<organism evidence="13 14">
    <name type="scientific">Trichoderma ghanense</name>
    <dbReference type="NCBI Taxonomy" id="65468"/>
    <lineage>
        <taxon>Eukaryota</taxon>
        <taxon>Fungi</taxon>
        <taxon>Dikarya</taxon>
        <taxon>Ascomycota</taxon>
        <taxon>Pezizomycotina</taxon>
        <taxon>Sordariomycetes</taxon>
        <taxon>Hypocreomycetidae</taxon>
        <taxon>Hypocreales</taxon>
        <taxon>Hypocreaceae</taxon>
        <taxon>Trichoderma</taxon>
    </lineage>
</organism>
<dbReference type="EMBL" id="PPTA01000002">
    <property type="protein sequence ID" value="TFB06093.1"/>
    <property type="molecule type" value="Genomic_DNA"/>
</dbReference>
<evidence type="ECO:0000256" key="3">
    <source>
        <dbReference type="ARBA" id="ARBA00011399"/>
    </source>
</evidence>
<evidence type="ECO:0000259" key="12">
    <source>
        <dbReference type="SMART" id="SM01036"/>
    </source>
</evidence>
<dbReference type="PANTHER" id="PTHR13457:SF1">
    <property type="entry name" value="HEAT REPEAT-CONTAINING PROTEIN 1"/>
    <property type="match status" value="1"/>
</dbReference>
<dbReference type="InterPro" id="IPR056473">
    <property type="entry name" value="HEAT_Utp10/HEAT1"/>
</dbReference>
<keyword evidence="7 10" id="KW-0539">Nucleus</keyword>
<feature type="compositionally biased region" description="Polar residues" evidence="11">
    <location>
        <begin position="942"/>
        <end position="952"/>
    </location>
</feature>
<keyword evidence="5 10" id="KW-0690">Ribosome biogenesis</keyword>
<dbReference type="InterPro" id="IPR011989">
    <property type="entry name" value="ARM-like"/>
</dbReference>
<reference evidence="13 14" key="1">
    <citation type="submission" date="2018-01" db="EMBL/GenBank/DDBJ databases">
        <title>Genome characterization of the sugarcane-associated fungus Trichoderma ghanense CCMA-1212 and their application in lignocelulose bioconversion.</title>
        <authorList>
            <person name="Steindorff A.S."/>
            <person name="Mendes T.D."/>
            <person name="Vilela E.S.D."/>
            <person name="Rodrigues D.S."/>
            <person name="Formighieri E.F."/>
            <person name="Melo I.S."/>
            <person name="Favaro L.C.L."/>
        </authorList>
    </citation>
    <scope>NUCLEOTIDE SEQUENCE [LARGE SCALE GENOMIC DNA]</scope>
    <source>
        <strain evidence="13 14">CCMA-1212</strain>
    </source>
</reference>
<feature type="domain" description="BP28 C-terminal" evidence="12">
    <location>
        <begin position="1559"/>
        <end position="1711"/>
    </location>
</feature>
<comment type="subcellular location">
    <subcellularLocation>
        <location evidence="1 10">Nucleus</location>
        <location evidence="1 10">Nucleolus</location>
    </subcellularLocation>
</comment>
<dbReference type="InterPro" id="IPR022125">
    <property type="entry name" value="U3snoRNP10_N"/>
</dbReference>
<evidence type="ECO:0000256" key="11">
    <source>
        <dbReference type="SAM" id="MobiDB-lite"/>
    </source>
</evidence>
<evidence type="ECO:0000256" key="10">
    <source>
        <dbReference type="RuleBase" id="RU367065"/>
    </source>
</evidence>
<dbReference type="Pfam" id="PF23243">
    <property type="entry name" value="HEAT_HEATR1"/>
    <property type="match status" value="1"/>
</dbReference>
<evidence type="ECO:0000313" key="13">
    <source>
        <dbReference type="EMBL" id="TFB06093.1"/>
    </source>
</evidence>
<dbReference type="RefSeq" id="XP_073562294.1">
    <property type="nucleotide sequence ID" value="XM_073699442.1"/>
</dbReference>
<comment type="caution">
    <text evidence="13">The sequence shown here is derived from an EMBL/GenBank/DDBJ whole genome shotgun (WGS) entry which is preliminary data.</text>
</comment>
<evidence type="ECO:0000256" key="7">
    <source>
        <dbReference type="ARBA" id="ARBA00023242"/>
    </source>
</evidence>
<dbReference type="InterPro" id="IPR040191">
    <property type="entry name" value="UTP10"/>
</dbReference>
<sequence length="1841" mass="202678">FISGFKAQVKRGAFFNSPTLNPDSRPGSSPLDIMATSLAQQLAQVAANSKSSLDIKAQRAAHSKSLIWEPRVAAAQSYQTLYATCHQGFEELCQLDARFNPFQQTLFSEQSQDQDRNQLTIAENEELDRHIEAFLRLVGSRLRLMPAIKAVEWLIRRFNVHVENTSILLMTFLPYHSITAFATLLSILPPKIPSQFRFLDPYIRSLTPPPRSVIVHQAIHHVDFLVAVSEYTLESCRKGYQYPALITFWGGLITESVSGILDRTKSGRAAVQSDNSQALLHRLGPIFAESLVMKKVPSLQIASYMAMTVFVSKGDLHDNAVTALMQQLVHGWTADTVRAGLVCLTILAQFRSAKQMSSKVTRALMKVQDIGSLLVEIGRERRVDKLANGLCLALVERLVKKGDSRGLATITTILGGHILKDKQVAVIFKSLLLTAHELNDENDKDGSLRRDVGSTLISLSQTTGSAGAVIQSVIEEVKFDIEELEMKLDLVFRTRKLPEYAREDEGGDAAVQAQLSQDPEASLTELANTSESLSSSLVSDGDALFSKLSDVFVSIVSDQTPRKTELLGHFDQFPKLKRESALEDCTYFSFFIRIWCGLYPALARTAALDMVRNRLKAATESVVDIQALIPYCVAALGDPSKRVRQAAADLITVAAGFYKPPFAKKSTNAWGAESLYGKAKSKEVAALGVDVACRFLQLQLLPAIEECVMDPEHISAVLKSAIETGKYQVAPEPALDKKDHLSHSGRQALLTFFASHIVATPLMLVKSRLLKSLNDIRGVSNVTRTQLLLPALQWWAGLTDAEATEICASQQLDKAVLDAQFIDIIVPSDPAGLEFVFTLLKDKANDARPGLIRAAFSRIKKMWPMMKDEMKFMVAEQFLEISQEAETPASGTTESIIPAEAADLLRSVTLTTDILSFFLDSIQTGTKMITEPPPNKRRRTSSSDANRGLNTQVTPELSRALRKVTFVLQIVDSSDPVSHPELLDGLFTALSELQHFRTVVGSELGYLQNLILRSLLAMMPAYKANKDLKVDSSGGYGDLLVNCIQKSSSPVVQNAALLLIANLATIAPHLVLHSVMPIFTFMGTSVLRQNDDYSAHVVAQTIKEVVPPLIDSLRQGQKSPVAGASDILVSFTTAYEHIPVHRRHGLFLALVETMGPKDFLFTLVAMLVDRYELSDDLLQFVLDLLNAFSIEIQLETLVKLLDLTSDLFKPKPGLSLVLLGSGDESEEKDVDKIALRQLSVLPSLLANRKLKAQISKLADRDDMETSEVRQLYATLLEDVLVLADTVKANKSLHSRCGNALANLLNLLSIGEFIKAVESLLDRPNLDLRQKVLRALELRVGSESNTDVASRTALLTFLPQLTAAIRESSDIRYKHTAVTCVDKIAEKYGKKDIEAVVAAASTIAGEHCLGQDEKQLRIMALLCLTSLVDVLQDAIVPVLPIALPQAVAYLNLSLQEDTRDEELHAAGYGFISALAEHLPYMLSGYLGQILEVSNKSAEAGLDAETNEARVSCLEFLAKKLEAKEIFTSLASNWESATSSGFSATSEYIDMLGMAIDKHPKSAITKNAGVLSSILLKAFDLRRQIVARGEASDAVLARVASLEDSMNDKALKMIYKLNDAAFRPIFVQIIEWSSAGLSKDKAGLVARRYSVYGFLQTFFDSLKSIVTNYATYVLEDAVKILAAVDPKISGEKQLWSRVLRTLAKCFEHDQDDFWQAPSHFGAIAPVLMEQFTHAVAVDVEEALIPTTVELAAAADSQAHQKELNSALLKHLRSEKAAIRLAAVKCEQALTDRLGEEWLSMLHEMLPRISELQEDDDEVVERETHRWIVKIEGVLGESLDAMLQ</sequence>
<comment type="subunit">
    <text evidence="3 10">Component of the ribosomal small subunit (SSU) processome.</text>
</comment>
<evidence type="ECO:0000256" key="5">
    <source>
        <dbReference type="ARBA" id="ARBA00022517"/>
    </source>
</evidence>
<feature type="region of interest" description="Disordered" evidence="11">
    <location>
        <begin position="926"/>
        <end position="952"/>
    </location>
</feature>
<dbReference type="Proteomes" id="UP001642720">
    <property type="component" value="Unassembled WGS sequence"/>
</dbReference>
<evidence type="ECO:0000256" key="2">
    <source>
        <dbReference type="ARBA" id="ARBA00010559"/>
    </source>
</evidence>
<dbReference type="PANTHER" id="PTHR13457">
    <property type="entry name" value="BAP28"/>
    <property type="match status" value="1"/>
</dbReference>
<dbReference type="InterPro" id="IPR012954">
    <property type="entry name" value="BP28_C_dom"/>
</dbReference>
<keyword evidence="14" id="KW-1185">Reference proteome</keyword>
<dbReference type="Pfam" id="PF12397">
    <property type="entry name" value="U3snoRNP10"/>
    <property type="match status" value="1"/>
</dbReference>
<feature type="non-terminal residue" evidence="13">
    <location>
        <position position="1"/>
    </location>
</feature>
<dbReference type="InterPro" id="IPR016024">
    <property type="entry name" value="ARM-type_fold"/>
</dbReference>
<dbReference type="Pfam" id="PF08146">
    <property type="entry name" value="BP28CT"/>
    <property type="match status" value="1"/>
</dbReference>
<evidence type="ECO:0000313" key="14">
    <source>
        <dbReference type="Proteomes" id="UP001642720"/>
    </source>
</evidence>
<accession>A0ABY2HCW2</accession>
<evidence type="ECO:0000256" key="4">
    <source>
        <dbReference type="ARBA" id="ARBA00015399"/>
    </source>
</evidence>
<evidence type="ECO:0000256" key="8">
    <source>
        <dbReference type="ARBA" id="ARBA00023274"/>
    </source>
</evidence>
<dbReference type="GeneID" id="300573892"/>
<evidence type="ECO:0000256" key="9">
    <source>
        <dbReference type="ARBA" id="ARBA00025076"/>
    </source>
</evidence>
<dbReference type="SMART" id="SM01036">
    <property type="entry name" value="BP28CT"/>
    <property type="match status" value="1"/>
</dbReference>
<comment type="similarity">
    <text evidence="2 10">Belongs to the HEATR1/UTP10 family.</text>
</comment>
<protein>
    <recommendedName>
        <fullName evidence="4 10">U3 small nucleolar RNA-associated protein 10</fullName>
    </recommendedName>
</protein>
<keyword evidence="8 10" id="KW-0687">Ribonucleoprotein</keyword>
<gene>
    <name evidence="13" type="ORF">CCMA1212_002039</name>
</gene>
<dbReference type="SUPFAM" id="SSF48371">
    <property type="entry name" value="ARM repeat"/>
    <property type="match status" value="1"/>
</dbReference>